<keyword evidence="4 7" id="KW-0472">Membrane</keyword>
<dbReference type="Pfam" id="PF02618">
    <property type="entry name" value="YceG"/>
    <property type="match status" value="1"/>
</dbReference>
<dbReference type="GO" id="GO:0008932">
    <property type="term" value="F:lytic endotransglycosylase activity"/>
    <property type="evidence" value="ECO:0007669"/>
    <property type="project" value="UniProtKB-UniRule"/>
</dbReference>
<sequence length="378" mass="41963">MKQARRRQSRTCLTFVMTILLGTICLGGLAILVGFGLIPQMANDAFGAPVSTLSPFQRTYLSLQLLIHQDALTLPVNPEAQPVQFLVKEGETANSVAMRLYDLGLIRDREAFRAYLIYSGRDTRIRSGTYTLSAAMNALEIAGKLQDPLSQEVVFNILPGWRAEEIAASLATSGINVNAESFLEAVRQGKKGEEPLASYEGFLFPGSYRFLRDVTAEEMVQAFYHEFERSVTEDLRNAYAQRGLSLVEAVTLASIVQREAVVTEEQPLIASVFYNRLQQNMKLDSDPTVQYALGYGEAWGTWWKVPLTLNDLSVDSPYNTYLYPGLPPGPICNPGLSALQAVAYPAETPYFYFRAACDGSGRHLFARTFEEHLQNACP</sequence>
<evidence type="ECO:0000256" key="7">
    <source>
        <dbReference type="HAMAP-Rule" id="MF_02065"/>
    </source>
</evidence>
<evidence type="ECO:0000256" key="6">
    <source>
        <dbReference type="ARBA" id="ARBA00023316"/>
    </source>
</evidence>
<dbReference type="eggNOG" id="COG1559">
    <property type="taxonomic scope" value="Bacteria"/>
</dbReference>
<dbReference type="PANTHER" id="PTHR30518:SF2">
    <property type="entry name" value="ENDOLYTIC MUREIN TRANSGLYCOSYLASE"/>
    <property type="match status" value="1"/>
</dbReference>
<dbReference type="CDD" id="cd08010">
    <property type="entry name" value="MltG_like"/>
    <property type="match status" value="1"/>
</dbReference>
<evidence type="ECO:0000256" key="4">
    <source>
        <dbReference type="ARBA" id="ARBA00023136"/>
    </source>
</evidence>
<organism evidence="8 9">
    <name type="scientific">Anaerolinea thermophila (strain DSM 14523 / JCM 11388 / NBRC 100420 / UNI-1)</name>
    <dbReference type="NCBI Taxonomy" id="926569"/>
    <lineage>
        <taxon>Bacteria</taxon>
        <taxon>Bacillati</taxon>
        <taxon>Chloroflexota</taxon>
        <taxon>Anaerolineae</taxon>
        <taxon>Anaerolineales</taxon>
        <taxon>Anaerolineaceae</taxon>
        <taxon>Anaerolinea</taxon>
    </lineage>
</organism>
<dbReference type="PANTHER" id="PTHR30518">
    <property type="entry name" value="ENDOLYTIC MUREIN TRANSGLYCOSYLASE"/>
    <property type="match status" value="1"/>
</dbReference>
<dbReference type="FunCoup" id="E8MY27">
    <property type="interactions" value="294"/>
</dbReference>
<accession>E8MY27</accession>
<dbReference type="GO" id="GO:0071555">
    <property type="term" value="P:cell wall organization"/>
    <property type="evidence" value="ECO:0007669"/>
    <property type="project" value="UniProtKB-KW"/>
</dbReference>
<name>E8MY27_ANATU</name>
<dbReference type="KEGG" id="atm:ANT_22320"/>
<dbReference type="RefSeq" id="WP_013560626.1">
    <property type="nucleotide sequence ID" value="NC_014960.1"/>
</dbReference>
<keyword evidence="2 7" id="KW-0812">Transmembrane</keyword>
<keyword evidence="1 7" id="KW-1003">Cell membrane</keyword>
<dbReference type="AlphaFoldDB" id="E8MY27"/>
<dbReference type="GO" id="GO:0009252">
    <property type="term" value="P:peptidoglycan biosynthetic process"/>
    <property type="evidence" value="ECO:0007669"/>
    <property type="project" value="UniProtKB-UniRule"/>
</dbReference>
<evidence type="ECO:0000313" key="9">
    <source>
        <dbReference type="Proteomes" id="UP000008922"/>
    </source>
</evidence>
<proteinExistence type="inferred from homology"/>
<comment type="catalytic activity">
    <reaction evidence="7">
        <text>a peptidoglycan chain = a peptidoglycan chain with N-acetyl-1,6-anhydromuramyl-[peptide] at the reducing end + a peptidoglycan chain with N-acetylglucosamine at the non-reducing end.</text>
        <dbReference type="EC" id="4.2.2.29"/>
    </reaction>
</comment>
<comment type="function">
    <text evidence="7">Functions as a peptidoglycan terminase that cleaves nascent peptidoglycan strands endolytically to terminate their elongation.</text>
</comment>
<gene>
    <name evidence="7" type="primary">mltG</name>
    <name evidence="8" type="ordered locus">ANT_22320</name>
</gene>
<keyword evidence="3 7" id="KW-1133">Transmembrane helix</keyword>
<dbReference type="Gene3D" id="3.30.1490.480">
    <property type="entry name" value="Endolytic murein transglycosylase"/>
    <property type="match status" value="1"/>
</dbReference>
<evidence type="ECO:0000256" key="3">
    <source>
        <dbReference type="ARBA" id="ARBA00022989"/>
    </source>
</evidence>
<dbReference type="EC" id="4.2.2.29" evidence="7"/>
<keyword evidence="5 7" id="KW-0456">Lyase</keyword>
<reference evidence="8 9" key="1">
    <citation type="submission" date="2010-12" db="EMBL/GenBank/DDBJ databases">
        <title>Whole genome sequence of Anaerolinea thermophila UNI-1.</title>
        <authorList>
            <person name="Narita-Yamada S."/>
            <person name="Kishi E."/>
            <person name="Watanabe Y."/>
            <person name="Takasaki K."/>
            <person name="Ankai A."/>
            <person name="Oguchi A."/>
            <person name="Fukui S."/>
            <person name="Takahashi M."/>
            <person name="Yashiro I."/>
            <person name="Hosoyama A."/>
            <person name="Sekiguchi Y."/>
            <person name="Hanada S."/>
            <person name="Fujita N."/>
        </authorList>
    </citation>
    <scope>NUCLEOTIDE SEQUENCE [LARGE SCALE GENOMIC DNA]</scope>
    <source>
        <strain evidence="9">DSM 14523 / JCM 11388 / NBRC 100420 / UNI-1</strain>
    </source>
</reference>
<comment type="similarity">
    <text evidence="7">Belongs to the transglycosylase MltG family.</text>
</comment>
<dbReference type="OrthoDB" id="9814591at2"/>
<protein>
    <recommendedName>
        <fullName evidence="7">Endolytic murein transglycosylase</fullName>
        <ecNumber evidence="7">4.2.2.29</ecNumber>
    </recommendedName>
    <alternativeName>
        <fullName evidence="7">Peptidoglycan lytic transglycosylase</fullName>
    </alternativeName>
    <alternativeName>
        <fullName evidence="7">Peptidoglycan polymerization terminase</fullName>
    </alternativeName>
</protein>
<dbReference type="InParanoid" id="E8MY27"/>
<feature type="site" description="Important for catalytic activity" evidence="7">
    <location>
        <position position="259"/>
    </location>
</feature>
<dbReference type="NCBIfam" id="TIGR00247">
    <property type="entry name" value="endolytic transglycosylase MltG"/>
    <property type="match status" value="1"/>
</dbReference>
<dbReference type="STRING" id="926569.ANT_22320"/>
<dbReference type="InterPro" id="IPR003770">
    <property type="entry name" value="MLTG-like"/>
</dbReference>
<dbReference type="HAMAP" id="MF_02065">
    <property type="entry name" value="MltG"/>
    <property type="match status" value="1"/>
</dbReference>
<dbReference type="Gene3D" id="3.30.160.60">
    <property type="entry name" value="Classic Zinc Finger"/>
    <property type="match status" value="1"/>
</dbReference>
<feature type="transmembrane region" description="Helical" evidence="7">
    <location>
        <begin position="12"/>
        <end position="38"/>
    </location>
</feature>
<dbReference type="Proteomes" id="UP000008922">
    <property type="component" value="Chromosome"/>
</dbReference>
<keyword evidence="9" id="KW-1185">Reference proteome</keyword>
<evidence type="ECO:0000256" key="5">
    <source>
        <dbReference type="ARBA" id="ARBA00023239"/>
    </source>
</evidence>
<comment type="subcellular location">
    <subcellularLocation>
        <location evidence="7">Cell membrane</location>
        <topology evidence="7">Single-pass membrane protein</topology>
    </subcellularLocation>
</comment>
<keyword evidence="6 7" id="KW-0961">Cell wall biogenesis/degradation</keyword>
<evidence type="ECO:0000313" key="8">
    <source>
        <dbReference type="EMBL" id="BAJ64258.1"/>
    </source>
</evidence>
<evidence type="ECO:0000256" key="2">
    <source>
        <dbReference type="ARBA" id="ARBA00022692"/>
    </source>
</evidence>
<dbReference type="GO" id="GO:0005886">
    <property type="term" value="C:plasma membrane"/>
    <property type="evidence" value="ECO:0007669"/>
    <property type="project" value="UniProtKB-SubCell"/>
</dbReference>
<evidence type="ECO:0000256" key="1">
    <source>
        <dbReference type="ARBA" id="ARBA00022475"/>
    </source>
</evidence>
<dbReference type="HOGENOM" id="CLU_025574_2_2_0"/>
<dbReference type="EMBL" id="AP012029">
    <property type="protein sequence ID" value="BAJ64258.1"/>
    <property type="molecule type" value="Genomic_DNA"/>
</dbReference>